<dbReference type="EMBL" id="LPVY01000024">
    <property type="protein sequence ID" value="KZB61031.1"/>
    <property type="molecule type" value="Genomic_DNA"/>
</dbReference>
<name>A0A154L0A5_9PROT</name>
<dbReference type="AlphaFoldDB" id="A0A154L0A5"/>
<dbReference type="OrthoDB" id="7322153at2"/>
<gene>
    <name evidence="1" type="ORF">AUP42_07025</name>
</gene>
<evidence type="ECO:0008006" key="3">
    <source>
        <dbReference type="Google" id="ProtNLM"/>
    </source>
</evidence>
<comment type="caution">
    <text evidence="1">The sequence shown here is derived from an EMBL/GenBank/DDBJ whole genome shotgun (WGS) entry which is preliminary data.</text>
</comment>
<organism evidence="1 2">
    <name type="scientific">Thalassospira lucentensis</name>
    <dbReference type="NCBI Taxonomy" id="168935"/>
    <lineage>
        <taxon>Bacteria</taxon>
        <taxon>Pseudomonadati</taxon>
        <taxon>Pseudomonadota</taxon>
        <taxon>Alphaproteobacteria</taxon>
        <taxon>Rhodospirillales</taxon>
        <taxon>Thalassospiraceae</taxon>
        <taxon>Thalassospira</taxon>
    </lineage>
</organism>
<dbReference type="Pfam" id="PF13692">
    <property type="entry name" value="Glyco_trans_1_4"/>
    <property type="match status" value="1"/>
</dbReference>
<dbReference type="SUPFAM" id="SSF53756">
    <property type="entry name" value="UDP-Glycosyltransferase/glycogen phosphorylase"/>
    <property type="match status" value="1"/>
</dbReference>
<sequence>MKILMLDRSIGFDPKDREARPLGARQRGFIALAEALVARGHKVEARRNGGIDLDHHGVAWRQLDSAMPPFGGDPVDRVLVWRDAELLRHPSIPEGSDCWLWFDGMASDLNADKARLALLETGAQVIFTHEDQGRAFDGDTAKRPIVIAPGACPAFAMASNMHWAFESREDLAVTVANSKTGIAQIIRIWSAYVAPKVPGAILEIYAADLFSAMAGENDDVSEELVDMVRDNIDKGVRVCHPMPEADMAERIATARAFLHHGKYGNDQVGQWIYDALAAATPVVSYGGIAKERVENGKTGYIVPDETAYGNLVMQLLADRQIFASQSEAARNSRREWLNVAGELEKL</sequence>
<protein>
    <recommendedName>
        <fullName evidence="3">Glycosyltransferase</fullName>
    </recommendedName>
</protein>
<dbReference type="Proteomes" id="UP000076335">
    <property type="component" value="Unassembled WGS sequence"/>
</dbReference>
<evidence type="ECO:0000313" key="1">
    <source>
        <dbReference type="EMBL" id="KZB61031.1"/>
    </source>
</evidence>
<reference evidence="1 2" key="1">
    <citation type="submission" date="2015-12" db="EMBL/GenBank/DDBJ databases">
        <title>Genome sequence of Thalassospira lucentensis MCCC 1A02072.</title>
        <authorList>
            <person name="Lu L."/>
            <person name="Lai Q."/>
            <person name="Shao Z."/>
            <person name="Qian P."/>
        </authorList>
    </citation>
    <scope>NUCLEOTIDE SEQUENCE [LARGE SCALE GENOMIC DNA]</scope>
    <source>
        <strain evidence="1 2">MCCC 1A02072</strain>
    </source>
</reference>
<evidence type="ECO:0000313" key="2">
    <source>
        <dbReference type="Proteomes" id="UP000076335"/>
    </source>
</evidence>
<proteinExistence type="predicted"/>
<accession>A0A154L0A5</accession>
<dbReference type="Gene3D" id="3.40.50.2000">
    <property type="entry name" value="Glycogen Phosphorylase B"/>
    <property type="match status" value="1"/>
</dbReference>